<sequence>MPWETWPLLAITVLCISVIIWSWWGFHSQAHPTESANLRLTVIGGGYLEVPYRSGCPSGRHRIRRGRFA</sequence>
<keyword evidence="1" id="KW-0812">Transmembrane</keyword>
<protein>
    <submittedName>
        <fullName evidence="2">Uncharacterized protein</fullName>
    </submittedName>
</protein>
<gene>
    <name evidence="2" type="ORF">GPX89_38145</name>
</gene>
<accession>A0A7K1V923</accession>
<evidence type="ECO:0000256" key="1">
    <source>
        <dbReference type="SAM" id="Phobius"/>
    </source>
</evidence>
<organism evidence="2 3">
    <name type="scientific">Nocardia terrae</name>
    <dbReference type="NCBI Taxonomy" id="2675851"/>
    <lineage>
        <taxon>Bacteria</taxon>
        <taxon>Bacillati</taxon>
        <taxon>Actinomycetota</taxon>
        <taxon>Actinomycetes</taxon>
        <taxon>Mycobacteriales</taxon>
        <taxon>Nocardiaceae</taxon>
        <taxon>Nocardia</taxon>
    </lineage>
</organism>
<dbReference type="EMBL" id="WRPP01000011">
    <property type="protein sequence ID" value="MVU83047.1"/>
    <property type="molecule type" value="Genomic_DNA"/>
</dbReference>
<evidence type="ECO:0000313" key="2">
    <source>
        <dbReference type="EMBL" id="MVU83047.1"/>
    </source>
</evidence>
<dbReference type="RefSeq" id="WP_157392620.1">
    <property type="nucleotide sequence ID" value="NZ_WRPP01000011.1"/>
</dbReference>
<proteinExistence type="predicted"/>
<evidence type="ECO:0000313" key="3">
    <source>
        <dbReference type="Proteomes" id="UP000466794"/>
    </source>
</evidence>
<reference evidence="2 3" key="1">
    <citation type="submission" date="2019-12" db="EMBL/GenBank/DDBJ databases">
        <title>Nocardia sp. nov. ET3-3 isolated from soil.</title>
        <authorList>
            <person name="Kanchanasin P."/>
            <person name="Tanasupawat S."/>
            <person name="Yuki M."/>
            <person name="Kudo T."/>
        </authorList>
    </citation>
    <scope>NUCLEOTIDE SEQUENCE [LARGE SCALE GENOMIC DNA]</scope>
    <source>
        <strain evidence="2 3">ET3-3</strain>
    </source>
</reference>
<comment type="caution">
    <text evidence="2">The sequence shown here is derived from an EMBL/GenBank/DDBJ whole genome shotgun (WGS) entry which is preliminary data.</text>
</comment>
<keyword evidence="3" id="KW-1185">Reference proteome</keyword>
<dbReference type="AlphaFoldDB" id="A0A7K1V923"/>
<feature type="transmembrane region" description="Helical" evidence="1">
    <location>
        <begin position="6"/>
        <end position="26"/>
    </location>
</feature>
<name>A0A7K1V923_9NOCA</name>
<keyword evidence="1" id="KW-0472">Membrane</keyword>
<keyword evidence="1" id="KW-1133">Transmembrane helix</keyword>
<dbReference type="Proteomes" id="UP000466794">
    <property type="component" value="Unassembled WGS sequence"/>
</dbReference>